<comment type="subcellular location">
    <subcellularLocation>
        <location evidence="1 6">Cytoplasm</location>
        <location evidence="1 6">Cytosol</location>
    </subcellularLocation>
</comment>
<dbReference type="InterPro" id="IPR003713">
    <property type="entry name" value="FliS"/>
</dbReference>
<dbReference type="CDD" id="cd16098">
    <property type="entry name" value="FliS"/>
    <property type="match status" value="1"/>
</dbReference>
<accession>W0SDD8</accession>
<dbReference type="NCBIfam" id="TIGR00208">
    <property type="entry name" value="fliS"/>
    <property type="match status" value="1"/>
</dbReference>
<dbReference type="PANTHER" id="PTHR34773">
    <property type="entry name" value="FLAGELLAR SECRETION CHAPERONE FLIS"/>
    <property type="match status" value="1"/>
</dbReference>
<keyword evidence="7" id="KW-0966">Cell projection</keyword>
<protein>
    <recommendedName>
        <fullName evidence="6">Flagellar secretion chaperone FliS</fullName>
    </recommendedName>
</protein>
<evidence type="ECO:0000256" key="2">
    <source>
        <dbReference type="ARBA" id="ARBA00008787"/>
    </source>
</evidence>
<evidence type="ECO:0000256" key="3">
    <source>
        <dbReference type="ARBA" id="ARBA00022490"/>
    </source>
</evidence>
<dbReference type="RefSeq" id="WP_041097504.1">
    <property type="nucleotide sequence ID" value="NZ_AP012547.1"/>
</dbReference>
<comment type="similarity">
    <text evidence="2 6">Belongs to the FliS family.</text>
</comment>
<gene>
    <name evidence="7" type="ORF">SUTH_00964</name>
</gene>
<dbReference type="Gene3D" id="1.20.120.340">
    <property type="entry name" value="Flagellar protein FliS"/>
    <property type="match status" value="1"/>
</dbReference>
<dbReference type="PANTHER" id="PTHR34773:SF1">
    <property type="entry name" value="FLAGELLAR SECRETION CHAPERONE FLIS"/>
    <property type="match status" value="1"/>
</dbReference>
<proteinExistence type="inferred from homology"/>
<keyword evidence="4 6" id="KW-1005">Bacterial flagellum biogenesis</keyword>
<dbReference type="InterPro" id="IPR036584">
    <property type="entry name" value="FliS_sf"/>
</dbReference>
<reference evidence="7 8" key="1">
    <citation type="journal article" date="2014" name="Syst. Appl. Microbiol.">
        <title>Complete genomes of freshwater sulfur oxidizers Sulfuricella denitrificans skB26 and Sulfuritalea hydrogenivorans sk43H: genetic insights into the sulfur oxidation pathway of betaproteobacteria.</title>
        <authorList>
            <person name="Watanabe T."/>
            <person name="Kojima H."/>
            <person name="Fukui M."/>
        </authorList>
    </citation>
    <scope>NUCLEOTIDE SEQUENCE [LARGE SCALE GENOMIC DNA]</scope>
    <source>
        <strain evidence="7">DSM22779</strain>
    </source>
</reference>
<keyword evidence="7" id="KW-0282">Flagellum</keyword>
<evidence type="ECO:0000313" key="8">
    <source>
        <dbReference type="Proteomes" id="UP000031637"/>
    </source>
</evidence>
<dbReference type="KEGG" id="shd:SUTH_00964"/>
<dbReference type="Proteomes" id="UP000031637">
    <property type="component" value="Chromosome"/>
</dbReference>
<dbReference type="Pfam" id="PF02561">
    <property type="entry name" value="FliS"/>
    <property type="match status" value="1"/>
</dbReference>
<dbReference type="HOGENOM" id="CLU_080373_1_0_4"/>
<evidence type="ECO:0000313" key="7">
    <source>
        <dbReference type="EMBL" id="BAO28770.1"/>
    </source>
</evidence>
<dbReference type="GO" id="GO:0071973">
    <property type="term" value="P:bacterial-type flagellum-dependent cell motility"/>
    <property type="evidence" value="ECO:0007669"/>
    <property type="project" value="TreeGrafter"/>
</dbReference>
<keyword evidence="7" id="KW-0969">Cilium</keyword>
<sequence length="141" mass="15155">MFATSNKKTDAYSKVGLETGVDSANPYRLITMLLDGAAFSLGRAAQALKEKRIAEKGKEISIAIDIISSGLQASVDLEAGGEIAERLNSLYDYMCTRLLHANLHNDLAAIQEVSSLLGEIKAGWEEIANDPAVASRYKLPA</sequence>
<dbReference type="OrthoDB" id="9792010at2"/>
<evidence type="ECO:0000256" key="4">
    <source>
        <dbReference type="ARBA" id="ARBA00022795"/>
    </source>
</evidence>
<dbReference type="GO" id="GO:0005829">
    <property type="term" value="C:cytosol"/>
    <property type="evidence" value="ECO:0007669"/>
    <property type="project" value="UniProtKB-SubCell"/>
</dbReference>
<keyword evidence="5" id="KW-0143">Chaperone</keyword>
<keyword evidence="8" id="KW-1185">Reference proteome</keyword>
<keyword evidence="3 6" id="KW-0963">Cytoplasm</keyword>
<evidence type="ECO:0000256" key="5">
    <source>
        <dbReference type="ARBA" id="ARBA00023186"/>
    </source>
</evidence>
<evidence type="ECO:0000256" key="1">
    <source>
        <dbReference type="ARBA" id="ARBA00004514"/>
    </source>
</evidence>
<organism evidence="7 8">
    <name type="scientific">Sulfuritalea hydrogenivorans sk43H</name>
    <dbReference type="NCBI Taxonomy" id="1223802"/>
    <lineage>
        <taxon>Bacteria</taxon>
        <taxon>Pseudomonadati</taxon>
        <taxon>Pseudomonadota</taxon>
        <taxon>Betaproteobacteria</taxon>
        <taxon>Nitrosomonadales</taxon>
        <taxon>Sterolibacteriaceae</taxon>
        <taxon>Sulfuritalea</taxon>
    </lineage>
</organism>
<dbReference type="GO" id="GO:0044780">
    <property type="term" value="P:bacterial-type flagellum assembly"/>
    <property type="evidence" value="ECO:0007669"/>
    <property type="project" value="InterPro"/>
</dbReference>
<dbReference type="EMBL" id="AP012547">
    <property type="protein sequence ID" value="BAO28770.1"/>
    <property type="molecule type" value="Genomic_DNA"/>
</dbReference>
<dbReference type="SUPFAM" id="SSF101116">
    <property type="entry name" value="Flagellar export chaperone FliS"/>
    <property type="match status" value="1"/>
</dbReference>
<dbReference type="PIRSF" id="PIRSF039090">
    <property type="entry name" value="Flis"/>
    <property type="match status" value="1"/>
</dbReference>
<name>W0SDD8_9PROT</name>
<dbReference type="AlphaFoldDB" id="W0SDD8"/>
<evidence type="ECO:0000256" key="6">
    <source>
        <dbReference type="PIRNR" id="PIRNR039090"/>
    </source>
</evidence>
<dbReference type="STRING" id="1223802.SUTH_00964"/>